<protein>
    <submittedName>
        <fullName evidence="1">Uncharacterized protein</fullName>
    </submittedName>
</protein>
<evidence type="ECO:0000313" key="1">
    <source>
        <dbReference type="EMBL" id="MBD1385424.1"/>
    </source>
</evidence>
<gene>
    <name evidence="1" type="ORF">IDJ75_09065</name>
</gene>
<proteinExistence type="predicted"/>
<comment type="caution">
    <text evidence="1">The sequence shown here is derived from an EMBL/GenBank/DDBJ whole genome shotgun (WGS) entry which is preliminary data.</text>
</comment>
<dbReference type="RefSeq" id="WP_191175302.1">
    <property type="nucleotide sequence ID" value="NZ_JACWMW010000002.1"/>
</dbReference>
<reference evidence="1 2" key="1">
    <citation type="submission" date="2020-09" db="EMBL/GenBank/DDBJ databases">
        <title>Novel species of Mucilaginibacter isolated from a glacier on the Tibetan Plateau.</title>
        <authorList>
            <person name="Liu Q."/>
            <person name="Xin Y.-H."/>
        </authorList>
    </citation>
    <scope>NUCLEOTIDE SEQUENCE [LARGE SCALE GENOMIC DNA]</scope>
    <source>
        <strain evidence="1 2">CGMCC 1.13878</strain>
    </source>
</reference>
<organism evidence="1 2">
    <name type="scientific">Mucilaginibacter rigui</name>
    <dbReference type="NCBI Taxonomy" id="534635"/>
    <lineage>
        <taxon>Bacteria</taxon>
        <taxon>Pseudomonadati</taxon>
        <taxon>Bacteroidota</taxon>
        <taxon>Sphingobacteriia</taxon>
        <taxon>Sphingobacteriales</taxon>
        <taxon>Sphingobacteriaceae</taxon>
        <taxon>Mucilaginibacter</taxon>
    </lineage>
</organism>
<evidence type="ECO:0000313" key="2">
    <source>
        <dbReference type="Proteomes" id="UP000618754"/>
    </source>
</evidence>
<dbReference type="Proteomes" id="UP000618754">
    <property type="component" value="Unassembled WGS sequence"/>
</dbReference>
<name>A0ABR7X4B8_9SPHI</name>
<keyword evidence="2" id="KW-1185">Reference proteome</keyword>
<dbReference type="EMBL" id="JACWMW010000002">
    <property type="protein sequence ID" value="MBD1385424.1"/>
    <property type="molecule type" value="Genomic_DNA"/>
</dbReference>
<accession>A0ABR7X4B8</accession>
<sequence length="120" mass="13272">MTSDLNPQENQEQEIIVDFTPVDEASAADIRTCFADDEVLESNSFIGSTMVTVILVAGNRALNKVLNYFLERRKTLKDAIVKIGKDEISLSGYSIDEVKALIESGSVEKLVKEFNKSGKK</sequence>